<dbReference type="SMART" id="SM00448">
    <property type="entry name" value="REC"/>
    <property type="match status" value="1"/>
</dbReference>
<keyword evidence="1" id="KW-0597">Phosphoprotein</keyword>
<dbReference type="PROSITE" id="PS50110">
    <property type="entry name" value="RESPONSE_REGULATORY"/>
    <property type="match status" value="1"/>
</dbReference>
<dbReference type="EMBL" id="CP053586">
    <property type="protein sequence ID" value="WNZ22973.1"/>
    <property type="molecule type" value="Genomic_DNA"/>
</dbReference>
<dbReference type="PANTHER" id="PTHR44520:SF2">
    <property type="entry name" value="RESPONSE REGULATOR RCP1"/>
    <property type="match status" value="1"/>
</dbReference>
<dbReference type="PANTHER" id="PTHR44520">
    <property type="entry name" value="RESPONSE REGULATOR RCP1-RELATED"/>
    <property type="match status" value="1"/>
</dbReference>
<dbReference type="Gene3D" id="3.40.50.2300">
    <property type="match status" value="1"/>
</dbReference>
<name>A0AA96WD08_9CYAN</name>
<reference evidence="3" key="1">
    <citation type="submission" date="2020-05" db="EMBL/GenBank/DDBJ databases">
        <authorList>
            <person name="Zhu T."/>
            <person name="Keshari N."/>
            <person name="Lu X."/>
        </authorList>
    </citation>
    <scope>NUCLEOTIDE SEQUENCE</scope>
    <source>
        <strain evidence="3">NK1-12</strain>
    </source>
</reference>
<dbReference type="InterPro" id="IPR052893">
    <property type="entry name" value="TCS_response_regulator"/>
</dbReference>
<feature type="modified residue" description="4-aspartylphosphate" evidence="1">
    <location>
        <position position="68"/>
    </location>
</feature>
<dbReference type="SUPFAM" id="SSF52172">
    <property type="entry name" value="CheY-like"/>
    <property type="match status" value="1"/>
</dbReference>
<protein>
    <submittedName>
        <fullName evidence="3">Response regulator</fullName>
    </submittedName>
</protein>
<sequence length="151" mass="17127">MTVKSYEPLLVAEDSDEDFVTLQRLMQRMKVQNPIYRCADGDSVLDFLQQVGESEESDRALPSVILLDLNLPGTDGRDVLAQLKQDQSLREIPIVVFTTSSNPKDIEFCYQNGANGYLIKPMDARELQRTIQAFVDYWLEANMPPIQPSQS</sequence>
<proteinExistence type="predicted"/>
<accession>A0AA96WD08</accession>
<dbReference type="GO" id="GO:0000160">
    <property type="term" value="P:phosphorelay signal transduction system"/>
    <property type="evidence" value="ECO:0007669"/>
    <property type="project" value="InterPro"/>
</dbReference>
<dbReference type="AlphaFoldDB" id="A0AA96WD08"/>
<evidence type="ECO:0000256" key="1">
    <source>
        <dbReference type="PROSITE-ProRule" id="PRU00169"/>
    </source>
</evidence>
<dbReference type="Pfam" id="PF00072">
    <property type="entry name" value="Response_reg"/>
    <property type="match status" value="1"/>
</dbReference>
<dbReference type="CDD" id="cd17557">
    <property type="entry name" value="REC_Rcp-like"/>
    <property type="match status" value="1"/>
</dbReference>
<dbReference type="RefSeq" id="WP_316434526.1">
    <property type="nucleotide sequence ID" value="NZ_CP053586.1"/>
</dbReference>
<evidence type="ECO:0000259" key="2">
    <source>
        <dbReference type="PROSITE" id="PS50110"/>
    </source>
</evidence>
<organism evidence="3">
    <name type="scientific">Leptolyngbya sp. NK1-12</name>
    <dbReference type="NCBI Taxonomy" id="2547451"/>
    <lineage>
        <taxon>Bacteria</taxon>
        <taxon>Bacillati</taxon>
        <taxon>Cyanobacteriota</taxon>
        <taxon>Cyanophyceae</taxon>
        <taxon>Leptolyngbyales</taxon>
        <taxon>Leptolyngbyaceae</taxon>
        <taxon>Leptolyngbya group</taxon>
        <taxon>Leptolyngbya</taxon>
    </lineage>
</organism>
<dbReference type="InterPro" id="IPR001789">
    <property type="entry name" value="Sig_transdc_resp-reg_receiver"/>
</dbReference>
<dbReference type="InterPro" id="IPR011006">
    <property type="entry name" value="CheY-like_superfamily"/>
</dbReference>
<feature type="domain" description="Response regulatory" evidence="2">
    <location>
        <begin position="8"/>
        <end position="135"/>
    </location>
</feature>
<evidence type="ECO:0000313" key="3">
    <source>
        <dbReference type="EMBL" id="WNZ22973.1"/>
    </source>
</evidence>
<gene>
    <name evidence="3" type="ORF">HJG54_08935</name>
</gene>